<dbReference type="SUPFAM" id="SSF51735">
    <property type="entry name" value="NAD(P)-binding Rossmann-fold domains"/>
    <property type="match status" value="1"/>
</dbReference>
<protein>
    <recommendedName>
        <fullName evidence="3">NAD(P)-binding domain-containing protein</fullName>
    </recommendedName>
</protein>
<comment type="caution">
    <text evidence="1">The sequence shown here is derived from an EMBL/GenBank/DDBJ whole genome shotgun (WGS) entry which is preliminary data.</text>
</comment>
<accession>A0ABR1JWK5</accession>
<evidence type="ECO:0000313" key="2">
    <source>
        <dbReference type="Proteomes" id="UP001498398"/>
    </source>
</evidence>
<dbReference type="PANTHER" id="PTHR48079:SF6">
    <property type="entry name" value="NAD(P)-BINDING DOMAIN-CONTAINING PROTEIN-RELATED"/>
    <property type="match status" value="1"/>
</dbReference>
<evidence type="ECO:0008006" key="3">
    <source>
        <dbReference type="Google" id="ProtNLM"/>
    </source>
</evidence>
<keyword evidence="2" id="KW-1185">Reference proteome</keyword>
<sequence length="354" mass="39183">MARFKVLFLGATGYAGGCALTKLFLDRKSDEEVTVLVRSAEKAEKLKKYDVIPIVGSLEDAQLVERLASESDIVMNIANSWVVNWVNNILRGLKKRYETTGNKPVYIHTSGTGLLADDAKGRVLTDIVYDDTDIEQMASIPPDAPHRALDLAIVDADEEGYCQSYIVIPSVIWGKARTELVEDGIQNPHSVPIPTIANATLEIGQAFVLGDGVPRWNHVEVNELADLYVALYDAVRDPHGTSIGHGKNGYYFAESGECSWMELGEAMGRALHTLDPSRLAIVRSYSPEEESRISSWGSNARCKGNHSRSLGWKPRLTSKDFLDSVLPDVERWIKDGKPLGSKQRWRQSKGSLRS</sequence>
<dbReference type="Gene3D" id="3.40.50.720">
    <property type="entry name" value="NAD(P)-binding Rossmann-like Domain"/>
    <property type="match status" value="1"/>
</dbReference>
<dbReference type="Proteomes" id="UP001498398">
    <property type="component" value="Unassembled WGS sequence"/>
</dbReference>
<dbReference type="InterPro" id="IPR036291">
    <property type="entry name" value="NAD(P)-bd_dom_sf"/>
</dbReference>
<dbReference type="InterPro" id="IPR051783">
    <property type="entry name" value="NAD(P)-dependent_oxidoreduct"/>
</dbReference>
<gene>
    <name evidence="1" type="ORF">VKT23_005469</name>
</gene>
<reference evidence="1 2" key="1">
    <citation type="submission" date="2024-01" db="EMBL/GenBank/DDBJ databases">
        <title>A draft genome for the cacao thread blight pathogen Marasmiellus scandens.</title>
        <authorList>
            <person name="Baruah I.K."/>
            <person name="Leung J."/>
            <person name="Bukari Y."/>
            <person name="Amoako-Attah I."/>
            <person name="Meinhardt L.W."/>
            <person name="Bailey B.A."/>
            <person name="Cohen S.P."/>
        </authorList>
    </citation>
    <scope>NUCLEOTIDE SEQUENCE [LARGE SCALE GENOMIC DNA]</scope>
    <source>
        <strain evidence="1 2">GH-19</strain>
    </source>
</reference>
<dbReference type="EMBL" id="JBANRG010000006">
    <property type="protein sequence ID" value="KAK7465493.1"/>
    <property type="molecule type" value="Genomic_DNA"/>
</dbReference>
<name>A0ABR1JWK5_9AGAR</name>
<dbReference type="PANTHER" id="PTHR48079">
    <property type="entry name" value="PROTEIN YEEZ"/>
    <property type="match status" value="1"/>
</dbReference>
<proteinExistence type="predicted"/>
<organism evidence="1 2">
    <name type="scientific">Marasmiellus scandens</name>
    <dbReference type="NCBI Taxonomy" id="2682957"/>
    <lineage>
        <taxon>Eukaryota</taxon>
        <taxon>Fungi</taxon>
        <taxon>Dikarya</taxon>
        <taxon>Basidiomycota</taxon>
        <taxon>Agaricomycotina</taxon>
        <taxon>Agaricomycetes</taxon>
        <taxon>Agaricomycetidae</taxon>
        <taxon>Agaricales</taxon>
        <taxon>Marasmiineae</taxon>
        <taxon>Omphalotaceae</taxon>
        <taxon>Marasmiellus</taxon>
    </lineage>
</organism>
<evidence type="ECO:0000313" key="1">
    <source>
        <dbReference type="EMBL" id="KAK7465493.1"/>
    </source>
</evidence>